<accession>A0A7J0BHV9</accession>
<dbReference type="EMBL" id="BLVO01000013">
    <property type="protein sequence ID" value="GFM33267.1"/>
    <property type="molecule type" value="Genomic_DNA"/>
</dbReference>
<keyword evidence="3" id="KW-1185">Reference proteome</keyword>
<protein>
    <submittedName>
        <fullName evidence="2">Uncharacterized protein</fullName>
    </submittedName>
</protein>
<proteinExistence type="predicted"/>
<reference evidence="2 3" key="1">
    <citation type="submission" date="2020-05" db="EMBL/GenBank/DDBJ databases">
        <title>Draft genome sequence of Desulfovibrio sp. strain HN2T.</title>
        <authorList>
            <person name="Ueno A."/>
            <person name="Tamazawa S."/>
            <person name="Tamamura S."/>
            <person name="Murakami T."/>
            <person name="Kiyama T."/>
            <person name="Inomata H."/>
            <person name="Amano Y."/>
            <person name="Miyakawa K."/>
            <person name="Tamaki H."/>
            <person name="Naganuma T."/>
            <person name="Kaneko K."/>
        </authorList>
    </citation>
    <scope>NUCLEOTIDE SEQUENCE [LARGE SCALE GENOMIC DNA]</scope>
    <source>
        <strain evidence="2 3">HN2</strain>
    </source>
</reference>
<evidence type="ECO:0000256" key="1">
    <source>
        <dbReference type="SAM" id="Phobius"/>
    </source>
</evidence>
<keyword evidence="1" id="KW-1133">Transmembrane helix</keyword>
<name>A0A7J0BHV9_9BACT</name>
<evidence type="ECO:0000313" key="2">
    <source>
        <dbReference type="EMBL" id="GFM33267.1"/>
    </source>
</evidence>
<comment type="caution">
    <text evidence="2">The sequence shown here is derived from an EMBL/GenBank/DDBJ whole genome shotgun (WGS) entry which is preliminary data.</text>
</comment>
<dbReference type="AlphaFoldDB" id="A0A7J0BHV9"/>
<gene>
    <name evidence="2" type="ORF">DSM101010T_16320</name>
</gene>
<dbReference type="Proteomes" id="UP000503840">
    <property type="component" value="Unassembled WGS sequence"/>
</dbReference>
<sequence>MIEDSFWVGLGLIALAVGRNYYRKKTELTKAAIFLENAENFKETCGENWINAIDLYIYRGFYGDPPFSDFYKKTILKEQLKKHQSKNEILLNAEMLGYKTKHVSWLDL</sequence>
<keyword evidence="1" id="KW-0812">Transmembrane</keyword>
<organism evidence="2 3">
    <name type="scientific">Desulfovibrio subterraneus</name>
    <dbReference type="NCBI Taxonomy" id="2718620"/>
    <lineage>
        <taxon>Bacteria</taxon>
        <taxon>Pseudomonadati</taxon>
        <taxon>Thermodesulfobacteriota</taxon>
        <taxon>Desulfovibrionia</taxon>
        <taxon>Desulfovibrionales</taxon>
        <taxon>Desulfovibrionaceae</taxon>
        <taxon>Desulfovibrio</taxon>
    </lineage>
</organism>
<feature type="transmembrane region" description="Helical" evidence="1">
    <location>
        <begin position="6"/>
        <end position="22"/>
    </location>
</feature>
<evidence type="ECO:0000313" key="3">
    <source>
        <dbReference type="Proteomes" id="UP000503840"/>
    </source>
</evidence>
<dbReference type="RefSeq" id="WP_174404936.1">
    <property type="nucleotide sequence ID" value="NZ_BLVO01000013.1"/>
</dbReference>
<keyword evidence="1" id="KW-0472">Membrane</keyword>